<dbReference type="PANTHER" id="PTHR13168">
    <property type="entry name" value="ASSOCIATE OF C-MYC AMY-1"/>
    <property type="match status" value="1"/>
</dbReference>
<dbReference type="STRING" id="112268.A0A182WDI2"/>
<feature type="compositionally biased region" description="Basic and acidic residues" evidence="4">
    <location>
        <begin position="184"/>
        <end position="195"/>
    </location>
</feature>
<evidence type="ECO:0000256" key="3">
    <source>
        <dbReference type="ARBA" id="ARBA00023242"/>
    </source>
</evidence>
<dbReference type="GO" id="GO:0003713">
    <property type="term" value="F:transcription coactivator activity"/>
    <property type="evidence" value="ECO:0007669"/>
    <property type="project" value="InterPro"/>
</dbReference>
<accession>A0A182WDI2</accession>
<dbReference type="InterPro" id="IPR026060">
    <property type="entry name" value="AMY1"/>
</dbReference>
<dbReference type="Proteomes" id="UP000075920">
    <property type="component" value="Unassembled WGS sequence"/>
</dbReference>
<keyword evidence="3" id="KW-0539">Nucleus</keyword>
<dbReference type="GO" id="GO:0005634">
    <property type="term" value="C:nucleus"/>
    <property type="evidence" value="ECO:0007669"/>
    <property type="project" value="UniProtKB-SubCell"/>
</dbReference>
<dbReference type="AlphaFoldDB" id="A0A182WDI2"/>
<evidence type="ECO:0000256" key="1">
    <source>
        <dbReference type="ARBA" id="ARBA00004123"/>
    </source>
</evidence>
<organism evidence="5 6">
    <name type="scientific">Anopheles minimus</name>
    <dbReference type="NCBI Taxonomy" id="112268"/>
    <lineage>
        <taxon>Eukaryota</taxon>
        <taxon>Metazoa</taxon>
        <taxon>Ecdysozoa</taxon>
        <taxon>Arthropoda</taxon>
        <taxon>Hexapoda</taxon>
        <taxon>Insecta</taxon>
        <taxon>Pterygota</taxon>
        <taxon>Neoptera</taxon>
        <taxon>Endopterygota</taxon>
        <taxon>Diptera</taxon>
        <taxon>Nematocera</taxon>
        <taxon>Culicoidea</taxon>
        <taxon>Culicidae</taxon>
        <taxon>Anophelinae</taxon>
        <taxon>Anopheles</taxon>
    </lineage>
</organism>
<evidence type="ECO:0000256" key="4">
    <source>
        <dbReference type="SAM" id="MobiDB-lite"/>
    </source>
</evidence>
<feature type="compositionally biased region" description="Polar residues" evidence="4">
    <location>
        <begin position="89"/>
        <end position="98"/>
    </location>
</feature>
<comment type="subcellular location">
    <subcellularLocation>
        <location evidence="1">Nucleus</location>
    </subcellularLocation>
</comment>
<feature type="compositionally biased region" description="Low complexity" evidence="4">
    <location>
        <begin position="170"/>
        <end position="183"/>
    </location>
</feature>
<dbReference type="VEuPathDB" id="VectorBase:AMIN008419"/>
<evidence type="ECO:0000256" key="2">
    <source>
        <dbReference type="ARBA" id="ARBA00009389"/>
    </source>
</evidence>
<feature type="region of interest" description="Disordered" evidence="4">
    <location>
        <begin position="80"/>
        <end position="195"/>
    </location>
</feature>
<reference evidence="6" key="1">
    <citation type="submission" date="2013-03" db="EMBL/GenBank/DDBJ databases">
        <title>The Genome Sequence of Anopheles minimus MINIMUS1.</title>
        <authorList>
            <consortium name="The Broad Institute Genomics Platform"/>
            <person name="Neafsey D.E."/>
            <person name="Walton C."/>
            <person name="Walker B."/>
            <person name="Young S.K."/>
            <person name="Zeng Q."/>
            <person name="Gargeya S."/>
            <person name="Fitzgerald M."/>
            <person name="Haas B."/>
            <person name="Abouelleil A."/>
            <person name="Allen A.W."/>
            <person name="Alvarado L."/>
            <person name="Arachchi H.M."/>
            <person name="Berlin A.M."/>
            <person name="Chapman S.B."/>
            <person name="Gainer-Dewar J."/>
            <person name="Goldberg J."/>
            <person name="Griggs A."/>
            <person name="Gujja S."/>
            <person name="Hansen M."/>
            <person name="Howarth C."/>
            <person name="Imamovic A."/>
            <person name="Ireland A."/>
            <person name="Larimer J."/>
            <person name="McCowan C."/>
            <person name="Murphy C."/>
            <person name="Pearson M."/>
            <person name="Poon T.W."/>
            <person name="Priest M."/>
            <person name="Roberts A."/>
            <person name="Saif S."/>
            <person name="Shea T."/>
            <person name="Sisk P."/>
            <person name="Sykes S."/>
            <person name="Wortman J."/>
            <person name="Nusbaum C."/>
            <person name="Birren B."/>
        </authorList>
    </citation>
    <scope>NUCLEOTIDE SEQUENCE [LARGE SCALE GENOMIC DNA]</scope>
    <source>
        <strain evidence="6">MINIMUS1</strain>
    </source>
</reference>
<dbReference type="PANTHER" id="PTHR13168:SF0">
    <property type="entry name" value="C-MYC-BINDING PROTEIN"/>
    <property type="match status" value="1"/>
</dbReference>
<protein>
    <recommendedName>
        <fullName evidence="7">c-Myc-binding protein</fullName>
    </recommendedName>
</protein>
<evidence type="ECO:0008006" key="7">
    <source>
        <dbReference type="Google" id="ProtNLM"/>
    </source>
</evidence>
<dbReference type="PRINTS" id="PR02028">
    <property type="entry name" value="CMYCBINDINGP"/>
</dbReference>
<evidence type="ECO:0000313" key="5">
    <source>
        <dbReference type="EnsemblMetazoa" id="AMIN008419-PA"/>
    </source>
</evidence>
<comment type="similarity">
    <text evidence="2">Belongs to the AMY1 family.</text>
</comment>
<dbReference type="EnsemblMetazoa" id="AMIN008419-RA">
    <property type="protein sequence ID" value="AMIN008419-PA"/>
    <property type="gene ID" value="AMIN008419"/>
</dbReference>
<name>A0A182WDI2_9DIPT</name>
<keyword evidence="6" id="KW-1185">Reference proteome</keyword>
<evidence type="ECO:0000313" key="6">
    <source>
        <dbReference type="Proteomes" id="UP000075920"/>
    </source>
</evidence>
<reference evidence="5" key="2">
    <citation type="submission" date="2020-05" db="UniProtKB">
        <authorList>
            <consortium name="EnsemblMetazoa"/>
        </authorList>
    </citation>
    <scope>IDENTIFICATION</scope>
    <source>
        <strain evidence="5">MINIMUS1</strain>
    </source>
</reference>
<sequence>MSNFKPIDLLKEDFRKYLDRQGVLDAITKVLVKCNTDRPENALAYVVENLNETHGNTKKELFEAHQEIERLKKEISAMNVEDKTAKPAPSSSSISGLQQEPEIESASASNGGGVVEMKTDAESSSVTEAACAAVTVKQGDVVTSSPSADRTTDTKPKETPTSSGNDEAQETAAAVAPATPNDAPDAKEPSTSESK</sequence>
<proteinExistence type="inferred from homology"/>